<dbReference type="Gene3D" id="1.10.400.10">
    <property type="entry name" value="GI Alpha 1, domain 2-like"/>
    <property type="match status" value="1"/>
</dbReference>
<keyword evidence="2" id="KW-1185">Reference proteome</keyword>
<organism evidence="1 2">
    <name type="scientific">Mycena albidolilacea</name>
    <dbReference type="NCBI Taxonomy" id="1033008"/>
    <lineage>
        <taxon>Eukaryota</taxon>
        <taxon>Fungi</taxon>
        <taxon>Dikarya</taxon>
        <taxon>Basidiomycota</taxon>
        <taxon>Agaricomycotina</taxon>
        <taxon>Agaricomycetes</taxon>
        <taxon>Agaricomycetidae</taxon>
        <taxon>Agaricales</taxon>
        <taxon>Marasmiineae</taxon>
        <taxon>Mycenaceae</taxon>
        <taxon>Mycena</taxon>
    </lineage>
</organism>
<dbReference type="EMBL" id="JARIHO010000004">
    <property type="protein sequence ID" value="KAJ7362799.1"/>
    <property type="molecule type" value="Genomic_DNA"/>
</dbReference>
<dbReference type="Proteomes" id="UP001218218">
    <property type="component" value="Unassembled WGS sequence"/>
</dbReference>
<comment type="caution">
    <text evidence="1">The sequence shown here is derived from an EMBL/GenBank/DDBJ whole genome shotgun (WGS) entry which is preliminary data.</text>
</comment>
<reference evidence="1" key="1">
    <citation type="submission" date="2023-03" db="EMBL/GenBank/DDBJ databases">
        <title>Massive genome expansion in bonnet fungi (Mycena s.s.) driven by repeated elements and novel gene families across ecological guilds.</title>
        <authorList>
            <consortium name="Lawrence Berkeley National Laboratory"/>
            <person name="Harder C.B."/>
            <person name="Miyauchi S."/>
            <person name="Viragh M."/>
            <person name="Kuo A."/>
            <person name="Thoen E."/>
            <person name="Andreopoulos B."/>
            <person name="Lu D."/>
            <person name="Skrede I."/>
            <person name="Drula E."/>
            <person name="Henrissat B."/>
            <person name="Morin E."/>
            <person name="Kohler A."/>
            <person name="Barry K."/>
            <person name="LaButti K."/>
            <person name="Morin E."/>
            <person name="Salamov A."/>
            <person name="Lipzen A."/>
            <person name="Mereny Z."/>
            <person name="Hegedus B."/>
            <person name="Baldrian P."/>
            <person name="Stursova M."/>
            <person name="Weitz H."/>
            <person name="Taylor A."/>
            <person name="Grigoriev I.V."/>
            <person name="Nagy L.G."/>
            <person name="Martin F."/>
            <person name="Kauserud H."/>
        </authorList>
    </citation>
    <scope>NUCLEOTIDE SEQUENCE</scope>
    <source>
        <strain evidence="1">CBHHK002</strain>
    </source>
</reference>
<name>A0AAD7AME1_9AGAR</name>
<accession>A0AAD7AME1</accession>
<sequence length="64" mass="7373">MAAQVKVVLLGSGDSGKSTILKQMRLIYRATFSPQETERFRQFGVGVRYPCEVRRPRMVYVHNI</sequence>
<evidence type="ECO:0000313" key="2">
    <source>
        <dbReference type="Proteomes" id="UP001218218"/>
    </source>
</evidence>
<dbReference type="GO" id="GO:0007165">
    <property type="term" value="P:signal transduction"/>
    <property type="evidence" value="ECO:0007669"/>
    <property type="project" value="InterPro"/>
</dbReference>
<dbReference type="AlphaFoldDB" id="A0AAD7AME1"/>
<dbReference type="InterPro" id="IPR027417">
    <property type="entry name" value="P-loop_NTPase"/>
</dbReference>
<gene>
    <name evidence="1" type="ORF">DFH08DRAFT_951034</name>
</gene>
<evidence type="ECO:0000313" key="1">
    <source>
        <dbReference type="EMBL" id="KAJ7362799.1"/>
    </source>
</evidence>
<dbReference type="SUPFAM" id="SSF52540">
    <property type="entry name" value="P-loop containing nucleoside triphosphate hydrolases"/>
    <property type="match status" value="1"/>
</dbReference>
<dbReference type="InterPro" id="IPR011025">
    <property type="entry name" value="GproteinA_insert"/>
</dbReference>
<dbReference type="Gene3D" id="3.40.50.300">
    <property type="entry name" value="P-loop containing nucleotide triphosphate hydrolases"/>
    <property type="match status" value="1"/>
</dbReference>
<protein>
    <submittedName>
        <fullName evidence="1">Uncharacterized protein</fullName>
    </submittedName>
</protein>
<proteinExistence type="predicted"/>